<keyword evidence="1" id="KW-1133">Transmembrane helix</keyword>
<dbReference type="Pfam" id="PF20151">
    <property type="entry name" value="DUF6533"/>
    <property type="match status" value="1"/>
</dbReference>
<feature type="domain" description="DUF6533" evidence="2">
    <location>
        <begin position="24"/>
        <end position="62"/>
    </location>
</feature>
<reference evidence="3 4" key="1">
    <citation type="submission" date="2014-04" db="EMBL/GenBank/DDBJ databases">
        <authorList>
            <consortium name="DOE Joint Genome Institute"/>
            <person name="Kuo A."/>
            <person name="Girlanda M."/>
            <person name="Perotto S."/>
            <person name="Kohler A."/>
            <person name="Nagy L.G."/>
            <person name="Floudas D."/>
            <person name="Copeland A."/>
            <person name="Barry K.W."/>
            <person name="Cichocki N."/>
            <person name="Veneault-Fourrey C."/>
            <person name="LaButti K."/>
            <person name="Lindquist E.A."/>
            <person name="Lipzen A."/>
            <person name="Lundell T."/>
            <person name="Morin E."/>
            <person name="Murat C."/>
            <person name="Sun H."/>
            <person name="Tunlid A."/>
            <person name="Henrissat B."/>
            <person name="Grigoriev I.V."/>
            <person name="Hibbett D.S."/>
            <person name="Martin F."/>
            <person name="Nordberg H.P."/>
            <person name="Cantor M.N."/>
            <person name="Hua S.X."/>
        </authorList>
    </citation>
    <scope>NUCLEOTIDE SEQUENCE [LARGE SCALE GENOMIC DNA]</scope>
    <source>
        <strain evidence="3 4">MUT 4182</strain>
    </source>
</reference>
<proteinExistence type="predicted"/>
<evidence type="ECO:0000259" key="2">
    <source>
        <dbReference type="Pfam" id="PF20151"/>
    </source>
</evidence>
<keyword evidence="1" id="KW-0472">Membrane</keyword>
<dbReference type="HOGENOM" id="CLU_2387796_0_0_1"/>
<dbReference type="AlphaFoldDB" id="A0A0C3LXG3"/>
<dbReference type="InterPro" id="IPR045340">
    <property type="entry name" value="DUF6533"/>
</dbReference>
<feature type="transmembrane region" description="Helical" evidence="1">
    <location>
        <begin position="58"/>
        <end position="78"/>
    </location>
</feature>
<dbReference type="Proteomes" id="UP000054248">
    <property type="component" value="Unassembled WGS sequence"/>
</dbReference>
<sequence>MIEHTHREPVSPRQIVLHAEASRYMTLVGFTILLWDHICTIDEEIRFIWTASRSLVKILFLVVWVVGGSDWFFGSYLISDMGPVSAISGACPLG</sequence>
<organism evidence="3 4">
    <name type="scientific">Tulasnella calospora MUT 4182</name>
    <dbReference type="NCBI Taxonomy" id="1051891"/>
    <lineage>
        <taxon>Eukaryota</taxon>
        <taxon>Fungi</taxon>
        <taxon>Dikarya</taxon>
        <taxon>Basidiomycota</taxon>
        <taxon>Agaricomycotina</taxon>
        <taxon>Agaricomycetes</taxon>
        <taxon>Cantharellales</taxon>
        <taxon>Tulasnellaceae</taxon>
        <taxon>Tulasnella</taxon>
    </lineage>
</organism>
<name>A0A0C3LXG3_9AGAM</name>
<evidence type="ECO:0000256" key="1">
    <source>
        <dbReference type="SAM" id="Phobius"/>
    </source>
</evidence>
<evidence type="ECO:0000313" key="4">
    <source>
        <dbReference type="Proteomes" id="UP000054248"/>
    </source>
</evidence>
<dbReference type="OrthoDB" id="3242409at2759"/>
<accession>A0A0C3LXG3</accession>
<dbReference type="EMBL" id="KN823029">
    <property type="protein sequence ID" value="KIO26147.1"/>
    <property type="molecule type" value="Genomic_DNA"/>
</dbReference>
<gene>
    <name evidence="3" type="ORF">M407DRAFT_203672</name>
</gene>
<reference evidence="4" key="2">
    <citation type="submission" date="2015-01" db="EMBL/GenBank/DDBJ databases">
        <title>Evolutionary Origins and Diversification of the Mycorrhizal Mutualists.</title>
        <authorList>
            <consortium name="DOE Joint Genome Institute"/>
            <consortium name="Mycorrhizal Genomics Consortium"/>
            <person name="Kohler A."/>
            <person name="Kuo A."/>
            <person name="Nagy L.G."/>
            <person name="Floudas D."/>
            <person name="Copeland A."/>
            <person name="Barry K.W."/>
            <person name="Cichocki N."/>
            <person name="Veneault-Fourrey C."/>
            <person name="LaButti K."/>
            <person name="Lindquist E.A."/>
            <person name="Lipzen A."/>
            <person name="Lundell T."/>
            <person name="Morin E."/>
            <person name="Murat C."/>
            <person name="Riley R."/>
            <person name="Ohm R."/>
            <person name="Sun H."/>
            <person name="Tunlid A."/>
            <person name="Henrissat B."/>
            <person name="Grigoriev I.V."/>
            <person name="Hibbett D.S."/>
            <person name="Martin F."/>
        </authorList>
    </citation>
    <scope>NUCLEOTIDE SEQUENCE [LARGE SCALE GENOMIC DNA]</scope>
    <source>
        <strain evidence="4">MUT 4182</strain>
    </source>
</reference>
<keyword evidence="4" id="KW-1185">Reference proteome</keyword>
<protein>
    <recommendedName>
        <fullName evidence="2">DUF6533 domain-containing protein</fullName>
    </recommendedName>
</protein>
<evidence type="ECO:0000313" key="3">
    <source>
        <dbReference type="EMBL" id="KIO26147.1"/>
    </source>
</evidence>
<keyword evidence="1" id="KW-0812">Transmembrane</keyword>